<dbReference type="OrthoDB" id="8017994at2"/>
<keyword evidence="2" id="KW-0732">Signal</keyword>
<dbReference type="Proteomes" id="UP000245926">
    <property type="component" value="Chromosome"/>
</dbReference>
<dbReference type="RefSeq" id="WP_109886890.1">
    <property type="nucleotide sequence ID" value="NZ_CP029550.1"/>
</dbReference>
<accession>A0A2U8W155</accession>
<feature type="chain" id="PRO_5016014345" evidence="2">
    <location>
        <begin position="31"/>
        <end position="254"/>
    </location>
</feature>
<evidence type="ECO:0000313" key="3">
    <source>
        <dbReference type="EMBL" id="AWN39371.1"/>
    </source>
</evidence>
<dbReference type="Pfam" id="PF06776">
    <property type="entry name" value="IalB"/>
    <property type="match status" value="1"/>
</dbReference>
<proteinExistence type="predicted"/>
<reference evidence="4" key="1">
    <citation type="submission" date="2018-05" db="EMBL/GenBank/DDBJ databases">
        <title>Complete Genome Sequence of Methylobacterium sp. 17SD2-17.</title>
        <authorList>
            <person name="Srinivasan S."/>
        </authorList>
    </citation>
    <scope>NUCLEOTIDE SEQUENCE [LARGE SCALE GENOMIC DNA]</scope>
    <source>
        <strain evidence="4">17SD2-17</strain>
    </source>
</reference>
<dbReference type="AlphaFoldDB" id="A0A2U8W155"/>
<evidence type="ECO:0000256" key="1">
    <source>
        <dbReference type="SAM" id="MobiDB-lite"/>
    </source>
</evidence>
<dbReference type="InterPro" id="IPR038696">
    <property type="entry name" value="IalB_sf"/>
</dbReference>
<evidence type="ECO:0000256" key="2">
    <source>
        <dbReference type="SAM" id="SignalP"/>
    </source>
</evidence>
<keyword evidence="4" id="KW-1185">Reference proteome</keyword>
<feature type="compositionally biased region" description="Low complexity" evidence="1">
    <location>
        <begin position="235"/>
        <end position="254"/>
    </location>
</feature>
<feature type="signal peptide" evidence="2">
    <location>
        <begin position="1"/>
        <end position="30"/>
    </location>
</feature>
<name>A0A2U8W155_9HYPH</name>
<feature type="compositionally biased region" description="Basic and acidic residues" evidence="1">
    <location>
        <begin position="216"/>
        <end position="234"/>
    </location>
</feature>
<dbReference type="EMBL" id="CP029550">
    <property type="protein sequence ID" value="AWN39371.1"/>
    <property type="molecule type" value="Genomic_DNA"/>
</dbReference>
<dbReference type="Gene3D" id="2.60.40.1880">
    <property type="entry name" value="Invasion associated locus B (IalB) protein"/>
    <property type="match status" value="1"/>
</dbReference>
<sequence>MFLAEIQPRHPRAAALLALAGALAAGPAFAEQSDKGNVAPPITAPMTLPTQQQAQAQPPQVLATKPEPGQPGWLKICNKDQGGNDLCSTTRDFVSESGKPLMAVALYEMRSGQTKEEARVVRFLVPLGFMIQSGIRFTIDGRQATTGKFNACLSIGCFSEATIGTDVLAAMKKGASLKLAVMSQTQREVNFVVPLEGLGAALEGPAMTVEEQKKYQAEVARRAEEARKRQEAEKTGAAPAADTAAPASEAAPKP</sequence>
<organism evidence="3 4">
    <name type="scientific">Methylobacterium durans</name>
    <dbReference type="NCBI Taxonomy" id="2202825"/>
    <lineage>
        <taxon>Bacteria</taxon>
        <taxon>Pseudomonadati</taxon>
        <taxon>Pseudomonadota</taxon>
        <taxon>Alphaproteobacteria</taxon>
        <taxon>Hyphomicrobiales</taxon>
        <taxon>Methylobacteriaceae</taxon>
        <taxon>Methylobacterium</taxon>
    </lineage>
</organism>
<gene>
    <name evidence="3" type="ORF">DK389_00870</name>
</gene>
<dbReference type="InterPro" id="IPR010642">
    <property type="entry name" value="Invasion_prot_B"/>
</dbReference>
<evidence type="ECO:0000313" key="4">
    <source>
        <dbReference type="Proteomes" id="UP000245926"/>
    </source>
</evidence>
<dbReference type="KEGG" id="mets:DK389_00870"/>
<protein>
    <submittedName>
        <fullName evidence="3">Invasion-associated locus B family protein</fullName>
    </submittedName>
</protein>
<feature type="region of interest" description="Disordered" evidence="1">
    <location>
        <begin position="216"/>
        <end position="254"/>
    </location>
</feature>